<evidence type="ECO:0000313" key="3">
    <source>
        <dbReference type="EMBL" id="SFE26126.1"/>
    </source>
</evidence>
<dbReference type="SUPFAM" id="SSF102405">
    <property type="entry name" value="MCP/YpsA-like"/>
    <property type="match status" value="1"/>
</dbReference>
<dbReference type="NCBIfam" id="TIGR00730">
    <property type="entry name" value="Rossman fold protein, TIGR00730 family"/>
    <property type="match status" value="1"/>
</dbReference>
<dbReference type="Pfam" id="PF03641">
    <property type="entry name" value="Lysine_decarbox"/>
    <property type="match status" value="1"/>
</dbReference>
<dbReference type="OrthoDB" id="9801098at2"/>
<dbReference type="RefSeq" id="WP_091655914.1">
    <property type="nucleotide sequence ID" value="NZ_FONT01000001.1"/>
</dbReference>
<sequence>MKSLTVFCGSSEGNELGHVRAAKKFGQIAASYGVEIVYGGSSTGLMGAIADGALNAGGKVTGIIPEDLMPREIAHQNLTQLISVKSMHERKMCMYERGHAFVALPGGIGTLEEFMEVLTWGAVGHHHKPCALYNVDHYYDPLKDLLEHMVEQGFLARTVKENIIIEDDPDLLLSKLIGIKEEN</sequence>
<dbReference type="GO" id="GO:0016799">
    <property type="term" value="F:hydrolase activity, hydrolyzing N-glycosyl compounds"/>
    <property type="evidence" value="ECO:0007669"/>
    <property type="project" value="TreeGrafter"/>
</dbReference>
<evidence type="ECO:0000256" key="2">
    <source>
        <dbReference type="RuleBase" id="RU363015"/>
    </source>
</evidence>
<dbReference type="EC" id="3.2.2.n1" evidence="2"/>
<dbReference type="GO" id="GO:0009691">
    <property type="term" value="P:cytokinin biosynthetic process"/>
    <property type="evidence" value="ECO:0007669"/>
    <property type="project" value="UniProtKB-UniRule"/>
</dbReference>
<keyword evidence="2" id="KW-0203">Cytokinin biosynthesis</keyword>
<dbReference type="PANTHER" id="PTHR31223:SF70">
    <property type="entry name" value="LOG FAMILY PROTEIN YJL055W"/>
    <property type="match status" value="1"/>
</dbReference>
<protein>
    <recommendedName>
        <fullName evidence="2">Cytokinin riboside 5'-monophosphate phosphoribohydrolase</fullName>
        <ecNumber evidence="2">3.2.2.n1</ecNumber>
    </recommendedName>
</protein>
<evidence type="ECO:0000313" key="4">
    <source>
        <dbReference type="Proteomes" id="UP000199516"/>
    </source>
</evidence>
<keyword evidence="4" id="KW-1185">Reference proteome</keyword>
<dbReference type="InterPro" id="IPR005269">
    <property type="entry name" value="LOG"/>
</dbReference>
<dbReference type="STRING" id="930128.SAMN05192532_10113"/>
<name>A0A1I1Z2T6_9BACI</name>
<dbReference type="EMBL" id="FONT01000001">
    <property type="protein sequence ID" value="SFE26126.1"/>
    <property type="molecule type" value="Genomic_DNA"/>
</dbReference>
<evidence type="ECO:0000256" key="1">
    <source>
        <dbReference type="ARBA" id="ARBA00006763"/>
    </source>
</evidence>
<accession>A0A1I1Z2T6</accession>
<organism evidence="3 4">
    <name type="scientific">Alteribacillus iranensis</name>
    <dbReference type="NCBI Taxonomy" id="930128"/>
    <lineage>
        <taxon>Bacteria</taxon>
        <taxon>Bacillati</taxon>
        <taxon>Bacillota</taxon>
        <taxon>Bacilli</taxon>
        <taxon>Bacillales</taxon>
        <taxon>Bacillaceae</taxon>
        <taxon>Alteribacillus</taxon>
    </lineage>
</organism>
<dbReference type="InterPro" id="IPR031100">
    <property type="entry name" value="LOG_fam"/>
</dbReference>
<dbReference type="Proteomes" id="UP000199516">
    <property type="component" value="Unassembled WGS sequence"/>
</dbReference>
<comment type="similarity">
    <text evidence="1 2">Belongs to the LOG family.</text>
</comment>
<keyword evidence="2" id="KW-0378">Hydrolase</keyword>
<dbReference type="PANTHER" id="PTHR31223">
    <property type="entry name" value="LOG FAMILY PROTEIN YJL055W"/>
    <property type="match status" value="1"/>
</dbReference>
<proteinExistence type="inferred from homology"/>
<gene>
    <name evidence="3" type="ORF">SAMN05192532_10113</name>
</gene>
<reference evidence="3 4" key="1">
    <citation type="submission" date="2016-10" db="EMBL/GenBank/DDBJ databases">
        <authorList>
            <person name="de Groot N.N."/>
        </authorList>
    </citation>
    <scope>NUCLEOTIDE SEQUENCE [LARGE SCALE GENOMIC DNA]</scope>
    <source>
        <strain evidence="3 4">DSM 23995</strain>
    </source>
</reference>
<dbReference type="Gene3D" id="3.40.50.450">
    <property type="match status" value="1"/>
</dbReference>
<dbReference type="AlphaFoldDB" id="A0A1I1Z2T6"/>
<dbReference type="GO" id="GO:0005829">
    <property type="term" value="C:cytosol"/>
    <property type="evidence" value="ECO:0007669"/>
    <property type="project" value="TreeGrafter"/>
</dbReference>